<comment type="caution">
    <text evidence="11">The sequence shown here is derived from an EMBL/GenBank/DDBJ whole genome shotgun (WGS) entry which is preliminary data.</text>
</comment>
<dbReference type="Pfam" id="PF02771">
    <property type="entry name" value="Acyl-CoA_dh_N"/>
    <property type="match status" value="1"/>
</dbReference>
<dbReference type="PANTHER" id="PTHR42803:SF1">
    <property type="entry name" value="BROAD-SPECIFICITY LINEAR ACYL-COA DEHYDROGENASE FADE5"/>
    <property type="match status" value="1"/>
</dbReference>
<dbReference type="Pfam" id="PF12806">
    <property type="entry name" value="Acyl-CoA_dh_C"/>
    <property type="match status" value="1"/>
</dbReference>
<dbReference type="InterPro" id="IPR006091">
    <property type="entry name" value="Acyl-CoA_Oxase/DH_mid-dom"/>
</dbReference>
<evidence type="ECO:0000256" key="6">
    <source>
        <dbReference type="RuleBase" id="RU362125"/>
    </source>
</evidence>
<dbReference type="PANTHER" id="PTHR42803">
    <property type="entry name" value="ACYL-COA DEHYDROGENASE"/>
    <property type="match status" value="1"/>
</dbReference>
<evidence type="ECO:0000256" key="5">
    <source>
        <dbReference type="ARBA" id="ARBA00023002"/>
    </source>
</evidence>
<evidence type="ECO:0000259" key="8">
    <source>
        <dbReference type="Pfam" id="PF02770"/>
    </source>
</evidence>
<dbReference type="InterPro" id="IPR025878">
    <property type="entry name" value="Acyl-CoA_dh-like_C_dom"/>
</dbReference>
<comment type="cofactor">
    <cofactor evidence="1 6">
        <name>FAD</name>
        <dbReference type="ChEBI" id="CHEBI:57692"/>
    </cofactor>
</comment>
<dbReference type="InterPro" id="IPR009075">
    <property type="entry name" value="AcylCo_DH/oxidase_C"/>
</dbReference>
<evidence type="ECO:0000256" key="2">
    <source>
        <dbReference type="ARBA" id="ARBA00009347"/>
    </source>
</evidence>
<dbReference type="Gene3D" id="1.20.140.10">
    <property type="entry name" value="Butyryl-CoA Dehydrogenase, subunit A, domain 3"/>
    <property type="match status" value="1"/>
</dbReference>
<evidence type="ECO:0000259" key="9">
    <source>
        <dbReference type="Pfam" id="PF02771"/>
    </source>
</evidence>
<dbReference type="InterPro" id="IPR046373">
    <property type="entry name" value="Acyl-CoA_Oxase/DH_mid-dom_sf"/>
</dbReference>
<evidence type="ECO:0000313" key="12">
    <source>
        <dbReference type="Proteomes" id="UP001379235"/>
    </source>
</evidence>
<organism evidence="11 12">
    <name type="scientific">Novosphingobium aquae</name>
    <dbReference type="NCBI Taxonomy" id="3133435"/>
    <lineage>
        <taxon>Bacteria</taxon>
        <taxon>Pseudomonadati</taxon>
        <taxon>Pseudomonadota</taxon>
        <taxon>Alphaproteobacteria</taxon>
        <taxon>Sphingomonadales</taxon>
        <taxon>Sphingomonadaceae</taxon>
        <taxon>Novosphingobium</taxon>
    </lineage>
</organism>
<dbReference type="InterPro" id="IPR037069">
    <property type="entry name" value="AcylCoA_DH/ox_N_sf"/>
</dbReference>
<feature type="domain" description="Acetyl-CoA dehydrogenase-like C-terminal" evidence="10">
    <location>
        <begin position="475"/>
        <end position="567"/>
    </location>
</feature>
<dbReference type="Gene3D" id="2.40.110.10">
    <property type="entry name" value="Butyryl-CoA Dehydrogenase, subunit A, domain 2"/>
    <property type="match status" value="1"/>
</dbReference>
<dbReference type="EMBL" id="JBBHJY010000005">
    <property type="protein sequence ID" value="MEJ6010448.1"/>
    <property type="molecule type" value="Genomic_DNA"/>
</dbReference>
<dbReference type="Pfam" id="PF00441">
    <property type="entry name" value="Acyl-CoA_dh_1"/>
    <property type="match status" value="1"/>
</dbReference>
<dbReference type="InterPro" id="IPR052166">
    <property type="entry name" value="Diverse_Acyl-CoA_DH"/>
</dbReference>
<dbReference type="Pfam" id="PF02770">
    <property type="entry name" value="Acyl-CoA_dh_M"/>
    <property type="match status" value="1"/>
</dbReference>
<evidence type="ECO:0000256" key="1">
    <source>
        <dbReference type="ARBA" id="ARBA00001974"/>
    </source>
</evidence>
<reference evidence="11 12" key="1">
    <citation type="submission" date="2024-03" db="EMBL/GenBank/DDBJ databases">
        <authorList>
            <person name="Jo J.-H."/>
        </authorList>
    </citation>
    <scope>NUCLEOTIDE SEQUENCE [LARGE SCALE GENOMIC DNA]</scope>
    <source>
        <strain evidence="11 12">AS3R-12</strain>
    </source>
</reference>
<comment type="similarity">
    <text evidence="2 6">Belongs to the acyl-CoA dehydrogenase family.</text>
</comment>
<evidence type="ECO:0000256" key="3">
    <source>
        <dbReference type="ARBA" id="ARBA00022630"/>
    </source>
</evidence>
<dbReference type="SUPFAM" id="SSF56645">
    <property type="entry name" value="Acyl-CoA dehydrogenase NM domain-like"/>
    <property type="match status" value="1"/>
</dbReference>
<dbReference type="InterPro" id="IPR009100">
    <property type="entry name" value="AcylCoA_DH/oxidase_NM_dom_sf"/>
</dbReference>
<accession>A0ABU8SB27</accession>
<gene>
    <name evidence="11" type="ORF">WG900_11000</name>
</gene>
<feature type="domain" description="Acyl-CoA dehydrogenase/oxidase N-terminal" evidence="9">
    <location>
        <begin position="78"/>
        <end position="156"/>
    </location>
</feature>
<feature type="domain" description="Acyl-CoA dehydrogenase/oxidase C-terminal" evidence="7">
    <location>
        <begin position="283"/>
        <end position="445"/>
    </location>
</feature>
<keyword evidence="3 6" id="KW-0285">Flavoprotein</keyword>
<evidence type="ECO:0000256" key="4">
    <source>
        <dbReference type="ARBA" id="ARBA00022827"/>
    </source>
</evidence>
<keyword evidence="12" id="KW-1185">Reference proteome</keyword>
<evidence type="ECO:0000259" key="10">
    <source>
        <dbReference type="Pfam" id="PF12806"/>
    </source>
</evidence>
<dbReference type="Proteomes" id="UP001379235">
    <property type="component" value="Unassembled WGS sequence"/>
</dbReference>
<keyword evidence="4 6" id="KW-0274">FAD</keyword>
<evidence type="ECO:0000313" key="11">
    <source>
        <dbReference type="EMBL" id="MEJ6010448.1"/>
    </source>
</evidence>
<name>A0ABU8SB27_9SPHN</name>
<protein>
    <submittedName>
        <fullName evidence="11">Acyl-CoA dehydrogenase</fullName>
    </submittedName>
</protein>
<dbReference type="InterPro" id="IPR013786">
    <property type="entry name" value="AcylCoA_DH/ox_N"/>
</dbReference>
<evidence type="ECO:0000259" key="7">
    <source>
        <dbReference type="Pfam" id="PF00441"/>
    </source>
</evidence>
<dbReference type="SUPFAM" id="SSF47203">
    <property type="entry name" value="Acyl-CoA dehydrogenase C-terminal domain-like"/>
    <property type="match status" value="1"/>
</dbReference>
<feature type="domain" description="Acyl-CoA oxidase/dehydrogenase middle" evidence="8">
    <location>
        <begin position="161"/>
        <end position="267"/>
    </location>
</feature>
<sequence>MTFSVPTAEQRLLLRHIAKVHDLIGDERFPGLADDLIEAIVEGSAAFAEGEFAPLLRIGDDPGPRWSDGKVIMPGGFRAAYAGFIESGWGTIAAPAAYGGLGLPFSLATLVLETLSAANLGFAAGPMLTAGAVEAIETHGSLEQKARWLPKLVSGEWSGTMNLTEPQAGSDVGALRTLATPAGDGRYRIKGQKIFISFGEHDLTENIIHLVLARTPGAPAGSKGISLFIVPRQRMDTAGNPASTNDVHCVSIEHKLGLHASPTCVMSYGDNDDCLGELLGEENGGLRAMFTMMNNARINVGNQGVQVAERARQRALAYARDRVQSPRADRSSGAEPVAIIGHPDVRRMVLRMNALTQAARGLLYYAAGQIDRTVLGDARAQARADLLTPLVKSYGSDVGCEVSALGVQIHGGMGYIEETGAAQHYRDACIMPIYEGTNGIQAADLVGRKLVVDGGAGLASLVAEIRSDNLNSSTLSALADAVEDVAGWMIDAPVNDRLAGSYPFMSMVSVLTAGWLMARQAQLVKNTGDSPDFIAGKLAAARFYLDCIVPEALGLRSAAQSGAALLYRVTDEALLA</sequence>
<keyword evidence="5 6" id="KW-0560">Oxidoreductase</keyword>
<dbReference type="InterPro" id="IPR036250">
    <property type="entry name" value="AcylCo_DH-like_C"/>
</dbReference>
<dbReference type="RefSeq" id="WP_339967103.1">
    <property type="nucleotide sequence ID" value="NZ_JBBHJY010000005.1"/>
</dbReference>
<proteinExistence type="inferred from homology"/>
<dbReference type="Gene3D" id="1.10.540.10">
    <property type="entry name" value="Acyl-CoA dehydrogenase/oxidase, N-terminal domain"/>
    <property type="match status" value="1"/>
</dbReference>